<keyword evidence="2" id="KW-1185">Reference proteome</keyword>
<dbReference type="AlphaFoldDB" id="A0A1B7XE66"/>
<dbReference type="STRING" id="1560234.SP90_07750"/>
<dbReference type="Proteomes" id="UP000091979">
    <property type="component" value="Unassembled WGS sequence"/>
</dbReference>
<accession>A0A1B7XE66</accession>
<gene>
    <name evidence="1" type="ORF">SP90_07750</name>
</gene>
<reference evidence="1 2" key="1">
    <citation type="submission" date="2015-01" db="EMBL/GenBank/DDBJ databases">
        <title>Desulfovibrio sp. JC271 draft genome sequence.</title>
        <authorList>
            <person name="Shivani Y."/>
            <person name="Subhash Y."/>
            <person name="Sasikala C."/>
            <person name="Ramana C.V."/>
        </authorList>
    </citation>
    <scope>NUCLEOTIDE SEQUENCE [LARGE SCALE GENOMIC DNA]</scope>
    <source>
        <strain evidence="1 2">JC271</strain>
    </source>
</reference>
<evidence type="ECO:0000313" key="1">
    <source>
        <dbReference type="EMBL" id="OBQ52445.1"/>
    </source>
</evidence>
<name>A0A1B7XE66_9BACT</name>
<dbReference type="EMBL" id="JXMS01000010">
    <property type="protein sequence ID" value="OBQ52445.1"/>
    <property type="molecule type" value="Genomic_DNA"/>
</dbReference>
<dbReference type="PATRIC" id="fig|1560234.3.peg.364"/>
<evidence type="ECO:0000313" key="2">
    <source>
        <dbReference type="Proteomes" id="UP000091979"/>
    </source>
</evidence>
<proteinExistence type="predicted"/>
<protein>
    <submittedName>
        <fullName evidence="1">Uncharacterized protein</fullName>
    </submittedName>
</protein>
<organism evidence="1 2">
    <name type="scientific">Halodesulfovibrio spirochaetisodalis</name>
    <dbReference type="NCBI Taxonomy" id="1560234"/>
    <lineage>
        <taxon>Bacteria</taxon>
        <taxon>Pseudomonadati</taxon>
        <taxon>Thermodesulfobacteriota</taxon>
        <taxon>Desulfovibrionia</taxon>
        <taxon>Desulfovibrionales</taxon>
        <taxon>Desulfovibrionaceae</taxon>
        <taxon>Halodesulfovibrio</taxon>
    </lineage>
</organism>
<sequence length="83" mass="9459">MFLKKGVIFWTKLSLARKIASVCQGDFISLCIAFSISKLQKNNANRPLYADNLSLQRGANITNFHKKKVHIFISSFFHKAPFV</sequence>
<comment type="caution">
    <text evidence="1">The sequence shown here is derived from an EMBL/GenBank/DDBJ whole genome shotgun (WGS) entry which is preliminary data.</text>
</comment>